<keyword evidence="1" id="KW-0175">Coiled coil</keyword>
<feature type="coiled-coil region" evidence="1">
    <location>
        <begin position="437"/>
        <end position="467"/>
    </location>
</feature>
<name>A0A1I3SH54_9BACL</name>
<reference evidence="4" key="1">
    <citation type="submission" date="2016-10" db="EMBL/GenBank/DDBJ databases">
        <authorList>
            <person name="Varghese N."/>
            <person name="Submissions S."/>
        </authorList>
    </citation>
    <scope>NUCLEOTIDE SEQUENCE [LARGE SCALE GENOMIC DNA]</scope>
    <source>
        <strain evidence="4">OK042</strain>
    </source>
</reference>
<dbReference type="Pfam" id="PF01926">
    <property type="entry name" value="MMR_HSR1"/>
    <property type="match status" value="1"/>
</dbReference>
<feature type="domain" description="G" evidence="2">
    <location>
        <begin position="38"/>
        <end position="117"/>
    </location>
</feature>
<evidence type="ECO:0000313" key="3">
    <source>
        <dbReference type="EMBL" id="SFJ56807.1"/>
    </source>
</evidence>
<evidence type="ECO:0000256" key="1">
    <source>
        <dbReference type="SAM" id="Coils"/>
    </source>
</evidence>
<dbReference type="Gene3D" id="3.40.50.300">
    <property type="entry name" value="P-loop containing nucleotide triphosphate hydrolases"/>
    <property type="match status" value="1"/>
</dbReference>
<dbReference type="GO" id="GO:0005525">
    <property type="term" value="F:GTP binding"/>
    <property type="evidence" value="ECO:0007669"/>
    <property type="project" value="InterPro"/>
</dbReference>
<protein>
    <submittedName>
        <fullName evidence="3">Predicted GTPase</fullName>
    </submittedName>
</protein>
<gene>
    <name evidence="3" type="ORF">SAMN05518846_104135</name>
</gene>
<accession>A0A1I3SH54</accession>
<keyword evidence="4" id="KW-1185">Reference proteome</keyword>
<proteinExistence type="predicted"/>
<dbReference type="AlphaFoldDB" id="A0A1I3SH54"/>
<dbReference type="InterPro" id="IPR027417">
    <property type="entry name" value="P-loop_NTPase"/>
</dbReference>
<sequence>MNLAQLGQALDRLDCQEALAFWKQFELLQKQESAPVTIVNAGLVKAGKSTFFNALIDREHEFAVGAVRKTVQNQAFAAKHYTLIDTPGLGADADDTRIALDAYKQADLLLFFHNVNDGELSKTEVAGLRDALAAFPEESTFWSRVLFVCTNASSKEREEAAYIGQIIVQQLRKEFGVLDPQIYLTDAHLYFTGRHKGIESFIRDSGVPEVRARIMEKLVSLVETKRRLMQSRKQFIVRNIQDAIEAQRGSELRRKRVELAEKKESVAQKVRTLEASARKILEKKEQFLKQQEQAKMTCYQDYEESSPWYEANHGNFFYDRFQELLRLFTEINMLVAEACKNNDSMQRFPKIKAPLSVEVDELDLAAMSSLQSTFLGNYGSYNSFRNEFRKNIFEKAYQNYASQLQSICESECDAINEKLQTFEQLEKKEAKRIHESSVRLDEEIAQFTRLKEELERLLEEKGQLNEG</sequence>
<dbReference type="RefSeq" id="WP_092267608.1">
    <property type="nucleotide sequence ID" value="NZ_FORT01000004.1"/>
</dbReference>
<dbReference type="InterPro" id="IPR006073">
    <property type="entry name" value="GTP-bd"/>
</dbReference>
<evidence type="ECO:0000259" key="2">
    <source>
        <dbReference type="Pfam" id="PF01926"/>
    </source>
</evidence>
<dbReference type="EMBL" id="FORT01000004">
    <property type="protein sequence ID" value="SFJ56807.1"/>
    <property type="molecule type" value="Genomic_DNA"/>
</dbReference>
<organism evidence="3 4">
    <name type="scientific">Brevibacillus centrosporus</name>
    <dbReference type="NCBI Taxonomy" id="54910"/>
    <lineage>
        <taxon>Bacteria</taxon>
        <taxon>Bacillati</taxon>
        <taxon>Bacillota</taxon>
        <taxon>Bacilli</taxon>
        <taxon>Bacillales</taxon>
        <taxon>Paenibacillaceae</taxon>
        <taxon>Brevibacillus</taxon>
    </lineage>
</organism>
<dbReference type="SUPFAM" id="SSF52540">
    <property type="entry name" value="P-loop containing nucleoside triphosphate hydrolases"/>
    <property type="match status" value="1"/>
</dbReference>
<evidence type="ECO:0000313" key="4">
    <source>
        <dbReference type="Proteomes" id="UP000198915"/>
    </source>
</evidence>
<dbReference type="STRING" id="1884381.SAMN05518846_104135"/>
<dbReference type="Proteomes" id="UP000198915">
    <property type="component" value="Unassembled WGS sequence"/>
</dbReference>